<dbReference type="SUPFAM" id="SSF54909">
    <property type="entry name" value="Dimeric alpha+beta barrel"/>
    <property type="match status" value="1"/>
</dbReference>
<proteinExistence type="predicted"/>
<keyword evidence="3" id="KW-0804">Transcription</keyword>
<comment type="caution">
    <text evidence="5">The sequence shown here is derived from an EMBL/GenBank/DDBJ whole genome shotgun (WGS) entry which is preliminary data.</text>
</comment>
<dbReference type="SMART" id="SM00344">
    <property type="entry name" value="HTH_ASNC"/>
    <property type="match status" value="1"/>
</dbReference>
<evidence type="ECO:0000256" key="1">
    <source>
        <dbReference type="ARBA" id="ARBA00023015"/>
    </source>
</evidence>
<sequence>MTTQPFEIDRIDRKILMALQTDASLSQRALAETVGLSQNACWRRLQRLQSEGVLRGERAEVDLARLGLDLVVIVMIKTPHHSKDWAIAFKDHVSRIPGVVDLYRIGGEWDYLVKVVTQGIRGYDRFYQQLVDGFDLSVVTGHFVMEEMIAARPVQLV</sequence>
<keyword evidence="6" id="KW-1185">Reference proteome</keyword>
<gene>
    <name evidence="5" type="ORF">DFR51_2504</name>
</gene>
<keyword evidence="1" id="KW-0805">Transcription regulation</keyword>
<evidence type="ECO:0000256" key="3">
    <source>
        <dbReference type="ARBA" id="ARBA00023163"/>
    </source>
</evidence>
<dbReference type="InterPro" id="IPR019885">
    <property type="entry name" value="Tscrpt_reg_HTH_AsnC-type_CS"/>
</dbReference>
<feature type="domain" description="HTH asnC-type" evidence="4">
    <location>
        <begin position="8"/>
        <end position="69"/>
    </location>
</feature>
<evidence type="ECO:0000313" key="6">
    <source>
        <dbReference type="Proteomes" id="UP000276029"/>
    </source>
</evidence>
<dbReference type="InterPro" id="IPR000485">
    <property type="entry name" value="AsnC-type_HTH_dom"/>
</dbReference>
<dbReference type="InterPro" id="IPR036388">
    <property type="entry name" value="WH-like_DNA-bd_sf"/>
</dbReference>
<dbReference type="InterPro" id="IPR019887">
    <property type="entry name" value="Tscrpt_reg_AsnC/Lrp_C"/>
</dbReference>
<dbReference type="PANTHER" id="PTHR30154">
    <property type="entry name" value="LEUCINE-RESPONSIVE REGULATORY PROTEIN"/>
    <property type="match status" value="1"/>
</dbReference>
<dbReference type="RefSeq" id="WP_121051491.1">
    <property type="nucleotide sequence ID" value="NZ_RBWX01000008.1"/>
</dbReference>
<dbReference type="EMBL" id="RBWX01000008">
    <property type="protein sequence ID" value="RKS89284.1"/>
    <property type="molecule type" value="Genomic_DNA"/>
</dbReference>
<dbReference type="Gene3D" id="1.10.10.10">
    <property type="entry name" value="Winged helix-like DNA-binding domain superfamily/Winged helix DNA-binding domain"/>
    <property type="match status" value="1"/>
</dbReference>
<protein>
    <submittedName>
        <fullName evidence="5">Lrp/AsnC family transcriptional regulator</fullName>
    </submittedName>
</protein>
<dbReference type="Gene3D" id="3.30.70.920">
    <property type="match status" value="1"/>
</dbReference>
<dbReference type="PANTHER" id="PTHR30154:SF17">
    <property type="entry name" value="DNA-BINDING TRANSCRIPTIONAL ACTIVATOR DECR"/>
    <property type="match status" value="1"/>
</dbReference>
<dbReference type="Pfam" id="PF01037">
    <property type="entry name" value="AsnC_trans_reg"/>
    <property type="match status" value="1"/>
</dbReference>
<dbReference type="PRINTS" id="PR00033">
    <property type="entry name" value="HTHASNC"/>
</dbReference>
<reference evidence="5 6" key="1">
    <citation type="submission" date="2018-10" db="EMBL/GenBank/DDBJ databases">
        <title>Genomic Encyclopedia of Type Strains, Phase IV (KMG-IV): sequencing the most valuable type-strain genomes for metagenomic binning, comparative biology and taxonomic classification.</title>
        <authorList>
            <person name="Goeker M."/>
        </authorList>
    </citation>
    <scope>NUCLEOTIDE SEQUENCE [LARGE SCALE GENOMIC DNA]</scope>
    <source>
        <strain evidence="5 6">DSM 19791</strain>
    </source>
</reference>
<dbReference type="Pfam" id="PF13404">
    <property type="entry name" value="HTH_AsnC-type"/>
    <property type="match status" value="1"/>
</dbReference>
<accession>A0ABX9SZD5</accession>
<dbReference type="InterPro" id="IPR036390">
    <property type="entry name" value="WH_DNA-bd_sf"/>
</dbReference>
<keyword evidence="2" id="KW-0238">DNA-binding</keyword>
<dbReference type="InterPro" id="IPR011991">
    <property type="entry name" value="ArsR-like_HTH"/>
</dbReference>
<evidence type="ECO:0000259" key="4">
    <source>
        <dbReference type="PROSITE" id="PS50956"/>
    </source>
</evidence>
<dbReference type="InterPro" id="IPR011008">
    <property type="entry name" value="Dimeric_a/b-barrel"/>
</dbReference>
<dbReference type="PROSITE" id="PS50956">
    <property type="entry name" value="HTH_ASNC_2"/>
    <property type="match status" value="1"/>
</dbReference>
<organism evidence="5 6">
    <name type="scientific">Sphingosinicella microcystinivorans</name>
    <dbReference type="NCBI Taxonomy" id="335406"/>
    <lineage>
        <taxon>Bacteria</taxon>
        <taxon>Pseudomonadati</taxon>
        <taxon>Pseudomonadota</taxon>
        <taxon>Alphaproteobacteria</taxon>
        <taxon>Sphingomonadales</taxon>
        <taxon>Sphingosinicellaceae</taxon>
        <taxon>Sphingosinicella</taxon>
    </lineage>
</organism>
<dbReference type="CDD" id="cd00090">
    <property type="entry name" value="HTH_ARSR"/>
    <property type="match status" value="1"/>
</dbReference>
<dbReference type="InterPro" id="IPR019888">
    <property type="entry name" value="Tscrpt_reg_AsnC-like"/>
</dbReference>
<dbReference type="PROSITE" id="PS00519">
    <property type="entry name" value="HTH_ASNC_1"/>
    <property type="match status" value="1"/>
</dbReference>
<evidence type="ECO:0000256" key="2">
    <source>
        <dbReference type="ARBA" id="ARBA00023125"/>
    </source>
</evidence>
<dbReference type="Proteomes" id="UP000276029">
    <property type="component" value="Unassembled WGS sequence"/>
</dbReference>
<name>A0ABX9SZD5_SPHMI</name>
<dbReference type="SUPFAM" id="SSF46785">
    <property type="entry name" value="Winged helix' DNA-binding domain"/>
    <property type="match status" value="1"/>
</dbReference>
<evidence type="ECO:0000313" key="5">
    <source>
        <dbReference type="EMBL" id="RKS89284.1"/>
    </source>
</evidence>